<organism evidence="1 2">
    <name type="scientific">Kingella denitrificans ATCC 33394</name>
    <dbReference type="NCBI Taxonomy" id="888741"/>
    <lineage>
        <taxon>Bacteria</taxon>
        <taxon>Pseudomonadati</taxon>
        <taxon>Pseudomonadota</taxon>
        <taxon>Betaproteobacteria</taxon>
        <taxon>Neisseriales</taxon>
        <taxon>Neisseriaceae</taxon>
        <taxon>Kingella</taxon>
    </lineage>
</organism>
<protein>
    <recommendedName>
        <fullName evidence="3">Type IV secretion protein Rhs</fullName>
    </recommendedName>
</protein>
<proteinExistence type="predicted"/>
<dbReference type="HOGENOM" id="CLU_095998_2_0_4"/>
<gene>
    <name evidence="1" type="ORF">HMPREF9098_2169</name>
</gene>
<comment type="caution">
    <text evidence="1">The sequence shown here is derived from an EMBL/GenBank/DDBJ whole genome shotgun (WGS) entry which is preliminary data.</text>
</comment>
<dbReference type="AlphaFoldDB" id="F0F234"/>
<dbReference type="Proteomes" id="UP000004088">
    <property type="component" value="Unassembled WGS sequence"/>
</dbReference>
<accession>F0F234</accession>
<evidence type="ECO:0008006" key="3">
    <source>
        <dbReference type="Google" id="ProtNLM"/>
    </source>
</evidence>
<evidence type="ECO:0000313" key="1">
    <source>
        <dbReference type="EMBL" id="EGC16334.1"/>
    </source>
</evidence>
<dbReference type="STRING" id="888741.HMPREF9098_2169"/>
<reference evidence="1 2" key="1">
    <citation type="submission" date="2011-01" db="EMBL/GenBank/DDBJ databases">
        <authorList>
            <person name="Muzny D."/>
            <person name="Qin X."/>
            <person name="Deng J."/>
            <person name="Jiang H."/>
            <person name="Liu Y."/>
            <person name="Qu J."/>
            <person name="Song X.-Z."/>
            <person name="Zhang L."/>
            <person name="Thornton R."/>
            <person name="Coyle M."/>
            <person name="Francisco L."/>
            <person name="Jackson L."/>
            <person name="Javaid M."/>
            <person name="Korchina V."/>
            <person name="Kovar C."/>
            <person name="Mata R."/>
            <person name="Mathew T."/>
            <person name="Ngo R."/>
            <person name="Nguyen L."/>
            <person name="Nguyen N."/>
            <person name="Okwuonu G."/>
            <person name="Ongeri F."/>
            <person name="Pham C."/>
            <person name="Simmons D."/>
            <person name="Wilczek-Boney K."/>
            <person name="Hale W."/>
            <person name="Jakkamsetti A."/>
            <person name="Pham P."/>
            <person name="Ruth R."/>
            <person name="San Lucas F."/>
            <person name="Warren J."/>
            <person name="Zhang J."/>
            <person name="Zhao Z."/>
            <person name="Zhou C."/>
            <person name="Zhu D."/>
            <person name="Lee S."/>
            <person name="Bess C."/>
            <person name="Blankenburg K."/>
            <person name="Forbes L."/>
            <person name="Fu Q."/>
            <person name="Gubbala S."/>
            <person name="Hirani K."/>
            <person name="Jayaseelan J.C."/>
            <person name="Lara F."/>
            <person name="Munidasa M."/>
            <person name="Palculict T."/>
            <person name="Patil S."/>
            <person name="Pu L.-L."/>
            <person name="Saada N."/>
            <person name="Tang L."/>
            <person name="Weissenberger G."/>
            <person name="Zhu Y."/>
            <person name="Hemphill L."/>
            <person name="Shang Y."/>
            <person name="Youmans B."/>
            <person name="Ayvaz T."/>
            <person name="Ross M."/>
            <person name="Santibanez J."/>
            <person name="Aqrawi P."/>
            <person name="Gross S."/>
            <person name="Joshi V."/>
            <person name="Fowler G."/>
            <person name="Nazareth L."/>
            <person name="Reid J."/>
            <person name="Worley K."/>
            <person name="Petrosino J."/>
            <person name="Highlander S."/>
            <person name="Gibbs R."/>
        </authorList>
    </citation>
    <scope>NUCLEOTIDE SEQUENCE [LARGE SCALE GENOMIC DNA]</scope>
    <source>
        <strain evidence="1 2">ATCC 33394</strain>
    </source>
</reference>
<name>F0F234_9NEIS</name>
<evidence type="ECO:0000313" key="2">
    <source>
        <dbReference type="Proteomes" id="UP000004088"/>
    </source>
</evidence>
<sequence>MAKQPARLARSLSEGECALLRPVFANALDYAAVRIVRGKFMPFQLRHVAMSPNGSIYLPADLYHDDFSKQPAHWQSLWLHECTHVWQHRLGYPVLRCGICLALQGGYIKRAAYRYGHLLPHCRDLSQFNMEQQACIVADYFIGLWHTGQKNPALAAVLQRFLQQPNNADLLPKSMRIR</sequence>
<keyword evidence="2" id="KW-1185">Reference proteome</keyword>
<dbReference type="EMBL" id="AEWV01000042">
    <property type="protein sequence ID" value="EGC16334.1"/>
    <property type="molecule type" value="Genomic_DNA"/>
</dbReference>